<keyword evidence="2 5" id="KW-0812">Transmembrane</keyword>
<accession>A0ABN6N1H9</accession>
<feature type="transmembrane region" description="Helical" evidence="5">
    <location>
        <begin position="331"/>
        <end position="353"/>
    </location>
</feature>
<dbReference type="RefSeq" id="WP_248343611.1">
    <property type="nucleotide sequence ID" value="NZ_AP025592.1"/>
</dbReference>
<proteinExistence type="inferred from homology"/>
<keyword evidence="5" id="KW-0830">Ubiquinone</keyword>
<comment type="similarity">
    <text evidence="5 6">Belongs to the complex I subunit 1 family.</text>
</comment>
<comment type="catalytic activity">
    <reaction evidence="5">
        <text>a quinone + NADH + 5 H(+)(in) = a quinol + NAD(+) + 4 H(+)(out)</text>
        <dbReference type="Rhea" id="RHEA:57888"/>
        <dbReference type="ChEBI" id="CHEBI:15378"/>
        <dbReference type="ChEBI" id="CHEBI:24646"/>
        <dbReference type="ChEBI" id="CHEBI:57540"/>
        <dbReference type="ChEBI" id="CHEBI:57945"/>
        <dbReference type="ChEBI" id="CHEBI:132124"/>
    </reaction>
</comment>
<keyword evidence="5" id="KW-0874">Quinone</keyword>
<dbReference type="InterPro" id="IPR001694">
    <property type="entry name" value="NADH_UbQ_OxRdtase_su1/FPO"/>
</dbReference>
<keyword evidence="3 5" id="KW-1133">Transmembrane helix</keyword>
<evidence type="ECO:0000256" key="4">
    <source>
        <dbReference type="ARBA" id="ARBA00023136"/>
    </source>
</evidence>
<reference evidence="8" key="1">
    <citation type="journal article" date="2022" name="Int. J. Syst. Evol. Microbiol.">
        <title>Anaeromyxobacter oryzae sp. nov., Anaeromyxobacter diazotrophicus sp. nov. and Anaeromyxobacter paludicola sp. nov., isolated from paddy soils.</title>
        <authorList>
            <person name="Itoh H."/>
            <person name="Xu Z."/>
            <person name="Mise K."/>
            <person name="Masuda Y."/>
            <person name="Ushijima N."/>
            <person name="Hayakawa C."/>
            <person name="Shiratori Y."/>
            <person name="Senoo K."/>
        </authorList>
    </citation>
    <scope>NUCLEOTIDE SEQUENCE [LARGE SCALE GENOMIC DNA]</scope>
    <source>
        <strain evidence="8">Red630</strain>
    </source>
</reference>
<dbReference type="EMBL" id="AP025592">
    <property type="protein sequence ID" value="BDG07031.1"/>
    <property type="molecule type" value="Genomic_DNA"/>
</dbReference>
<feature type="transmembrane region" description="Helical" evidence="5">
    <location>
        <begin position="398"/>
        <end position="417"/>
    </location>
</feature>
<feature type="transmembrane region" description="Helical" evidence="5">
    <location>
        <begin position="297"/>
        <end position="319"/>
    </location>
</feature>
<feature type="transmembrane region" description="Helical" evidence="5">
    <location>
        <begin position="121"/>
        <end position="144"/>
    </location>
</feature>
<feature type="transmembrane region" description="Helical" evidence="5">
    <location>
        <begin position="374"/>
        <end position="392"/>
    </location>
</feature>
<dbReference type="Pfam" id="PF00146">
    <property type="entry name" value="NADHdh"/>
    <property type="match status" value="1"/>
</dbReference>
<feature type="transmembrane region" description="Helical" evidence="5">
    <location>
        <begin position="203"/>
        <end position="223"/>
    </location>
</feature>
<comment type="subcellular location">
    <subcellularLocation>
        <location evidence="5 6">Cell membrane</location>
        <topology evidence="5 6">Multi-pass membrane protein</topology>
    </subcellularLocation>
    <subcellularLocation>
        <location evidence="1">Membrane</location>
        <topology evidence="1">Multi-pass membrane protein</topology>
    </subcellularLocation>
</comment>
<evidence type="ECO:0000256" key="5">
    <source>
        <dbReference type="HAMAP-Rule" id="MF_01350"/>
    </source>
</evidence>
<evidence type="ECO:0000256" key="2">
    <source>
        <dbReference type="ARBA" id="ARBA00022692"/>
    </source>
</evidence>
<comment type="function">
    <text evidence="5">NDH-1 shuttles electrons from NADH, via FMN and iron-sulfur (Fe-S) centers, to quinones in the respiratory chain. The immediate electron acceptor for the enzyme in this species is believed to be ubiquinone. Couples the redox reaction to proton translocation (for every two electrons transferred, four hydrogen ions are translocated across the cytoplasmic membrane), and thus conserves the redox energy in a proton gradient. This subunit may bind ubiquinone.</text>
</comment>
<keyword evidence="8" id="KW-1185">Reference proteome</keyword>
<dbReference type="HAMAP" id="MF_01350">
    <property type="entry name" value="NDH1_NuoH"/>
    <property type="match status" value="1"/>
</dbReference>
<dbReference type="Proteomes" id="UP001162734">
    <property type="component" value="Chromosome"/>
</dbReference>
<evidence type="ECO:0000256" key="6">
    <source>
        <dbReference type="RuleBase" id="RU000471"/>
    </source>
</evidence>
<comment type="caution">
    <text evidence="5">Lacks conserved residue(s) required for the propagation of feature annotation.</text>
</comment>
<dbReference type="EC" id="7.1.1.-" evidence="5"/>
<feature type="transmembrane region" description="Helical" evidence="5">
    <location>
        <begin position="164"/>
        <end position="182"/>
    </location>
</feature>
<evidence type="ECO:0000313" key="7">
    <source>
        <dbReference type="EMBL" id="BDG07031.1"/>
    </source>
</evidence>
<dbReference type="PROSITE" id="PS00668">
    <property type="entry name" value="COMPLEX1_ND1_2"/>
    <property type="match status" value="1"/>
</dbReference>
<organism evidence="7 8">
    <name type="scientific">Anaeromyxobacter paludicola</name>
    <dbReference type="NCBI Taxonomy" id="2918171"/>
    <lineage>
        <taxon>Bacteria</taxon>
        <taxon>Pseudomonadati</taxon>
        <taxon>Myxococcota</taxon>
        <taxon>Myxococcia</taxon>
        <taxon>Myxococcales</taxon>
        <taxon>Cystobacterineae</taxon>
        <taxon>Anaeromyxobacteraceae</taxon>
        <taxon>Anaeromyxobacter</taxon>
    </lineage>
</organism>
<evidence type="ECO:0000256" key="3">
    <source>
        <dbReference type="ARBA" id="ARBA00022989"/>
    </source>
</evidence>
<dbReference type="PANTHER" id="PTHR11432">
    <property type="entry name" value="NADH DEHYDROGENASE SUBUNIT 1"/>
    <property type="match status" value="1"/>
</dbReference>
<keyword evidence="5" id="KW-1278">Translocase</keyword>
<name>A0ABN6N1H9_9BACT</name>
<feature type="transmembrane region" description="Helical" evidence="5">
    <location>
        <begin position="235"/>
        <end position="261"/>
    </location>
</feature>
<evidence type="ECO:0000256" key="1">
    <source>
        <dbReference type="ARBA" id="ARBA00004141"/>
    </source>
</evidence>
<feature type="transmembrane region" description="Helical" evidence="5">
    <location>
        <begin position="45"/>
        <end position="69"/>
    </location>
</feature>
<protein>
    <recommendedName>
        <fullName evidence="5">NADH-quinone oxidoreductase subunit H</fullName>
        <ecNumber evidence="5">7.1.1.-</ecNumber>
    </recommendedName>
    <alternativeName>
        <fullName evidence="5">NADH dehydrogenase I subunit H</fullName>
    </alternativeName>
    <alternativeName>
        <fullName evidence="5">NDH-1 subunit H</fullName>
    </alternativeName>
</protein>
<gene>
    <name evidence="7" type="primary">nuoH2</name>
    <name evidence="5" type="synonym">nuoH</name>
    <name evidence="7" type="ORF">AMPC_01440</name>
</gene>
<evidence type="ECO:0000313" key="8">
    <source>
        <dbReference type="Proteomes" id="UP001162734"/>
    </source>
</evidence>
<keyword evidence="5" id="KW-1003">Cell membrane</keyword>
<feature type="transmembrane region" description="Helical" evidence="5">
    <location>
        <begin position="6"/>
        <end position="33"/>
    </location>
</feature>
<sequence>MTRFFGMLVVVAAILVGLFCASWVFYLVGGLGAKAAVALGGPPEYGVAVANLVTLMLVGLMIGAALLTIGERKWSAMMQDRIGPNRIKVFGMSLGGIPFLLADALKMLTKENTEPGQRSRFLFELAPAIAFMPAFALFAVVPVGPEANVLGYRVSLQVASLDAGLLYIFGIASLAVYGTALAGWASNNKLALLGGVRASSQMIGYEVSLGLSLVGAMMAYQSLRLEDMVVGQGQLLWNFLPALGVFLNPVGMLVFFASAFAETKRAPFDLPEGESEIVGYFVEYPGMKFGMMMLSEFIEIVVLAAVVSTIFLGGWHPILFEGWLKEHLAPVPFAALCAATLLLKTLVLCWIQLAVRWTLPRFRYDQIQQLCWKMLLPTALANVFITAACVLFDPTLHLLAAVGIVEIIALAILTFVGTGATAPAPEREAAHAAAHAHPGH</sequence>
<keyword evidence="4 5" id="KW-0472">Membrane</keyword>
<dbReference type="PANTHER" id="PTHR11432:SF3">
    <property type="entry name" value="NADH-UBIQUINONE OXIDOREDUCTASE CHAIN 1"/>
    <property type="match status" value="1"/>
</dbReference>
<comment type="subunit">
    <text evidence="5">NDH-1 is composed of 14 different subunits. Subunits NuoA, H, J, K, L, M, N constitute the membrane sector of the complex.</text>
</comment>
<dbReference type="InterPro" id="IPR018086">
    <property type="entry name" value="NADH_UbQ_OxRdtase_su1_CS"/>
</dbReference>
<keyword evidence="5 6" id="KW-0520">NAD</keyword>